<reference evidence="2 3" key="1">
    <citation type="submission" date="2024-04" db="EMBL/GenBank/DDBJ databases">
        <title>Tritrichomonas musculus Genome.</title>
        <authorList>
            <person name="Alves-Ferreira E."/>
            <person name="Grigg M."/>
            <person name="Lorenzi H."/>
            <person name="Galac M."/>
        </authorList>
    </citation>
    <scope>NUCLEOTIDE SEQUENCE [LARGE SCALE GENOMIC DNA]</scope>
    <source>
        <strain evidence="2 3">EAF2021</strain>
    </source>
</reference>
<gene>
    <name evidence="2" type="ORF">M9Y10_021630</name>
</gene>
<feature type="compositionally biased region" description="Basic and acidic residues" evidence="1">
    <location>
        <begin position="1"/>
        <end position="20"/>
    </location>
</feature>
<accession>A0ABR2KPX7</accession>
<protein>
    <submittedName>
        <fullName evidence="2">Uncharacterized protein</fullName>
    </submittedName>
</protein>
<evidence type="ECO:0000313" key="2">
    <source>
        <dbReference type="EMBL" id="KAK8893214.1"/>
    </source>
</evidence>
<evidence type="ECO:0000256" key="1">
    <source>
        <dbReference type="SAM" id="MobiDB-lite"/>
    </source>
</evidence>
<dbReference type="Proteomes" id="UP001470230">
    <property type="component" value="Unassembled WGS sequence"/>
</dbReference>
<sequence>MDENSLIRDSHDSNYQHDSLDGLSPKNQEDLIEESIDDFLRTPIDSRCNNDENIKAFERYEEAAIPASKRQKTVQITVKPTNFNTVLFDWDSTIHRLSNKLKPEKARPKSRGLPNIAQREIQKENQELKPYVVNRQIESRERKIVYPPRKNELPLLRKAPRLLSGINSRLRRRFD</sequence>
<name>A0ABR2KPX7_9EUKA</name>
<keyword evidence="3" id="KW-1185">Reference proteome</keyword>
<dbReference type="EMBL" id="JAPFFF010000003">
    <property type="protein sequence ID" value="KAK8893214.1"/>
    <property type="molecule type" value="Genomic_DNA"/>
</dbReference>
<organism evidence="2 3">
    <name type="scientific">Tritrichomonas musculus</name>
    <dbReference type="NCBI Taxonomy" id="1915356"/>
    <lineage>
        <taxon>Eukaryota</taxon>
        <taxon>Metamonada</taxon>
        <taxon>Parabasalia</taxon>
        <taxon>Tritrichomonadida</taxon>
        <taxon>Tritrichomonadidae</taxon>
        <taxon>Tritrichomonas</taxon>
    </lineage>
</organism>
<feature type="region of interest" description="Disordered" evidence="1">
    <location>
        <begin position="1"/>
        <end position="28"/>
    </location>
</feature>
<comment type="caution">
    <text evidence="2">The sequence shown here is derived from an EMBL/GenBank/DDBJ whole genome shotgun (WGS) entry which is preliminary data.</text>
</comment>
<evidence type="ECO:0000313" key="3">
    <source>
        <dbReference type="Proteomes" id="UP001470230"/>
    </source>
</evidence>
<proteinExistence type="predicted"/>